<evidence type="ECO:0000313" key="1">
    <source>
        <dbReference type="EMBL" id="KFD61478.1"/>
    </source>
</evidence>
<name>A0A085MW82_9BILA</name>
<dbReference type="AlphaFoldDB" id="A0A085MW82"/>
<gene>
    <name evidence="1" type="ORF">M514_11048</name>
</gene>
<proteinExistence type="predicted"/>
<protein>
    <submittedName>
        <fullName evidence="1">Uncharacterized protein</fullName>
    </submittedName>
</protein>
<reference evidence="1" key="1">
    <citation type="journal article" date="2014" name="Nat. Genet.">
        <title>Genome and transcriptome of the porcine whipworm Trichuris suis.</title>
        <authorList>
            <person name="Jex A.R."/>
            <person name="Nejsum P."/>
            <person name="Schwarz E.M."/>
            <person name="Hu L."/>
            <person name="Young N.D."/>
            <person name="Hall R.S."/>
            <person name="Korhonen P.K."/>
            <person name="Liao S."/>
            <person name="Thamsborg S."/>
            <person name="Xia J."/>
            <person name="Xu P."/>
            <person name="Wang S."/>
            <person name="Scheerlinck J.P."/>
            <person name="Hofmann A."/>
            <person name="Sternberg P.W."/>
            <person name="Wang J."/>
            <person name="Gasser R.B."/>
        </authorList>
    </citation>
    <scope>NUCLEOTIDE SEQUENCE [LARGE SCALE GENOMIC DNA]</scope>
    <source>
        <strain evidence="1">DCEP-RM93F</strain>
    </source>
</reference>
<accession>A0A085MW82</accession>
<dbReference type="EMBL" id="KL367622">
    <property type="protein sequence ID" value="KFD61478.1"/>
    <property type="molecule type" value="Genomic_DNA"/>
</dbReference>
<dbReference type="Proteomes" id="UP000030758">
    <property type="component" value="Unassembled WGS sequence"/>
</dbReference>
<sequence length="103" mass="11162">MTTSSPMKGKVSTNRSLRTALVIRTPQPVCPSSTGSSGVRLLFQPLGDQWFRRRRSMSFMLAVALPSTSGSTASSGDRSTAQGHCRSTVNFARSRTQRIVASR</sequence>
<organism evidence="1">
    <name type="scientific">Trichuris suis</name>
    <name type="common">pig whipworm</name>
    <dbReference type="NCBI Taxonomy" id="68888"/>
    <lineage>
        <taxon>Eukaryota</taxon>
        <taxon>Metazoa</taxon>
        <taxon>Ecdysozoa</taxon>
        <taxon>Nematoda</taxon>
        <taxon>Enoplea</taxon>
        <taxon>Dorylaimia</taxon>
        <taxon>Trichinellida</taxon>
        <taxon>Trichuridae</taxon>
        <taxon>Trichuris</taxon>
    </lineage>
</organism>